<organism evidence="1 2">
    <name type="scientific">Vibrio alfacsensis</name>
    <dbReference type="NCBI Taxonomy" id="1074311"/>
    <lineage>
        <taxon>Bacteria</taxon>
        <taxon>Pseudomonadati</taxon>
        <taxon>Pseudomonadota</taxon>
        <taxon>Gammaproteobacteria</taxon>
        <taxon>Vibrionales</taxon>
        <taxon>Vibrionaceae</taxon>
        <taxon>Vibrio</taxon>
    </lineage>
</organism>
<dbReference type="PANTHER" id="PTHR36932">
    <property type="entry name" value="CAPSULAR POLYSACCHARIDE BIOSYNTHESIS PROTEIN"/>
    <property type="match status" value="1"/>
</dbReference>
<reference evidence="1 2" key="1">
    <citation type="submission" date="2018-08" db="EMBL/GenBank/DDBJ databases">
        <title>Genomic taxonomy of the Vibrionaceae family.</title>
        <authorList>
            <person name="Gomez-Gil B."/>
            <person name="Tanaka M."/>
            <person name="Sawabe T."/>
            <person name="Enciso-Ibarra K."/>
        </authorList>
    </citation>
    <scope>NUCLEOTIDE SEQUENCE [LARGE SCALE GENOMIC DNA]</scope>
    <source>
        <strain evidence="1 2">CAIM 1831</strain>
    </source>
</reference>
<dbReference type="InterPro" id="IPR053158">
    <property type="entry name" value="CapK_Type1_Caps_Biosynth"/>
</dbReference>
<dbReference type="EMBL" id="CP032094">
    <property type="protein sequence ID" value="AXY02854.1"/>
    <property type="molecule type" value="Genomic_DNA"/>
</dbReference>
<sequence>MASLSLLVSRLFEVIACLMQTMMVPNFGGLNLLPDVCFFLLSYFRKTAPLYFKQLEKFKPEIIMAYPSSILLLAKFAKQTNWAPSWELNCVFTSSELFSKENQKTVKSVFGNVLDHYGQAERVAALQLCREGNYHVRQDYSIVEFIQNELGTRIVGSNVHNSAMPLTRYDTNDYVEGVNLTNQCSCGKPTPFVNRILGRDDDYVVLPNGNIVGRLDVAFKGMDSIAECQIEQVTIDELIVRYVPKDGINIAKIEMDLTQRLNERLGITANFEFIPLRNIPRTKAGKFRSVIRSKDIHCV</sequence>
<name>A0ABN5PI11_9VIBR</name>
<dbReference type="SUPFAM" id="SSF56801">
    <property type="entry name" value="Acetyl-CoA synthetase-like"/>
    <property type="match status" value="1"/>
</dbReference>
<gene>
    <name evidence="1" type="ORF">D1115_17870</name>
</gene>
<keyword evidence="1" id="KW-0436">Ligase</keyword>
<evidence type="ECO:0000313" key="2">
    <source>
        <dbReference type="Proteomes" id="UP000262832"/>
    </source>
</evidence>
<dbReference type="GO" id="GO:0016874">
    <property type="term" value="F:ligase activity"/>
    <property type="evidence" value="ECO:0007669"/>
    <property type="project" value="UniProtKB-KW"/>
</dbReference>
<proteinExistence type="predicted"/>
<dbReference type="Gene3D" id="3.40.50.12780">
    <property type="entry name" value="N-terminal domain of ligase-like"/>
    <property type="match status" value="1"/>
</dbReference>
<keyword evidence="2" id="KW-1185">Reference proteome</keyword>
<evidence type="ECO:0000313" key="1">
    <source>
        <dbReference type="EMBL" id="AXY02854.1"/>
    </source>
</evidence>
<dbReference type="PANTHER" id="PTHR36932:SF1">
    <property type="entry name" value="CAPSULAR POLYSACCHARIDE BIOSYNTHESIS PROTEIN"/>
    <property type="match status" value="1"/>
</dbReference>
<dbReference type="Proteomes" id="UP000262832">
    <property type="component" value="Chromosome II"/>
</dbReference>
<protein>
    <submittedName>
        <fullName evidence="1">Phenylacetate--CoA ligase family protein</fullName>
    </submittedName>
</protein>
<accession>A0ABN5PI11</accession>
<dbReference type="InterPro" id="IPR042099">
    <property type="entry name" value="ANL_N_sf"/>
</dbReference>